<dbReference type="EMBL" id="JACTVA010000021">
    <property type="protein sequence ID" value="MBC9207753.1"/>
    <property type="molecule type" value="Genomic_DNA"/>
</dbReference>
<evidence type="ECO:0000256" key="3">
    <source>
        <dbReference type="ARBA" id="ARBA00009677"/>
    </source>
</evidence>
<evidence type="ECO:0000256" key="1">
    <source>
        <dbReference type="ARBA" id="ARBA00004117"/>
    </source>
</evidence>
<feature type="domain" description="Flagellar basal body rod protein N-terminal" evidence="7">
    <location>
        <begin position="7"/>
        <end position="36"/>
    </location>
</feature>
<feature type="domain" description="Flagellar hook-associated protein FlgK helical" evidence="9">
    <location>
        <begin position="101"/>
        <end position="312"/>
    </location>
</feature>
<dbReference type="InterPro" id="IPR053927">
    <property type="entry name" value="FlgK_helical"/>
</dbReference>
<dbReference type="Pfam" id="PF22638">
    <property type="entry name" value="FlgK_D1"/>
    <property type="match status" value="1"/>
</dbReference>
<dbReference type="NCBIfam" id="TIGR02492">
    <property type="entry name" value="flgK_ends"/>
    <property type="match status" value="1"/>
</dbReference>
<organism evidence="10 11">
    <name type="scientific">Teichococcus aerophilus</name>
    <dbReference type="NCBI Taxonomy" id="1224513"/>
    <lineage>
        <taxon>Bacteria</taxon>
        <taxon>Pseudomonadati</taxon>
        <taxon>Pseudomonadota</taxon>
        <taxon>Alphaproteobacteria</taxon>
        <taxon>Acetobacterales</taxon>
        <taxon>Roseomonadaceae</taxon>
        <taxon>Roseomonas</taxon>
    </lineage>
</organism>
<proteinExistence type="inferred from homology"/>
<dbReference type="PANTHER" id="PTHR30033">
    <property type="entry name" value="FLAGELLAR HOOK-ASSOCIATED PROTEIN 1"/>
    <property type="match status" value="1"/>
</dbReference>
<dbReference type="InterPro" id="IPR002371">
    <property type="entry name" value="FlgK"/>
</dbReference>
<dbReference type="SUPFAM" id="SSF64518">
    <property type="entry name" value="Phase 1 flagellin"/>
    <property type="match status" value="1"/>
</dbReference>
<dbReference type="InterPro" id="IPR010930">
    <property type="entry name" value="Flg_bb/hook_C_dom"/>
</dbReference>
<comment type="caution">
    <text evidence="10">The sequence shown here is derived from an EMBL/GenBank/DDBJ whole genome shotgun (WGS) entry which is preliminary data.</text>
</comment>
<dbReference type="Proteomes" id="UP000626026">
    <property type="component" value="Unassembled WGS sequence"/>
</dbReference>
<accession>A0ABR7RMV9</accession>
<protein>
    <recommendedName>
        <fullName evidence="4">Flagellar hook-associated protein 1</fullName>
    </recommendedName>
</protein>
<evidence type="ECO:0000313" key="10">
    <source>
        <dbReference type="EMBL" id="MBC9207753.1"/>
    </source>
</evidence>
<keyword evidence="6" id="KW-0975">Bacterial flagellum</keyword>
<keyword evidence="10" id="KW-0966">Cell projection</keyword>
<keyword evidence="10" id="KW-0282">Flagellum</keyword>
<evidence type="ECO:0000256" key="2">
    <source>
        <dbReference type="ARBA" id="ARBA00004613"/>
    </source>
</evidence>
<evidence type="ECO:0000256" key="5">
    <source>
        <dbReference type="ARBA" id="ARBA00022525"/>
    </source>
</evidence>
<sequence>MSIQGAMLNALSSLAAEQRAAALISNNVANAQTPGYVRRDLPRSENLVAGTGAGVATGVTQRAGDAVLAAASRGADGAEAYADRMQALLEAYTSAIGQPADERSLSSLMGSLKDALTTLSSAPNNAVAQSQALSAAQDLVAGFHDMDAAVSNIRTQADLGVAQDVKSVNTALDSLKEVEQKLAQASARGASTAEYEDQRESILAGLSQTLPLRIYDNGPGKLLVMTDGGTTLFDSGTVHKLVFTHVPEIPSDVRHGGSTPYTDGLSDVTVDGRVIRISDSGSIAAGLKMRDETMPRFADMLDQVAGRVAESFQKGDLSVTGNQAGLFTRDGAATFDATQPFVGMARTIGINARVDPDAGGDIWRMRDGMRATVEGNASDNTGILSWLDAMDKNRGYDTSTGLPGSMSLSQATAQAIGLMQGERATWTDRATTRSSIALQARADLTNKTAVNVDEELTRLMMVQQTYSASVQIIQAASKMLEELGTIR</sequence>
<comment type="subcellular location">
    <subcellularLocation>
        <location evidence="1">Bacterial flagellum basal body</location>
    </subcellularLocation>
    <subcellularLocation>
        <location evidence="2">Secreted</location>
    </subcellularLocation>
</comment>
<feature type="domain" description="Flagellar basal-body/hook protein C-terminal" evidence="8">
    <location>
        <begin position="449"/>
        <end position="483"/>
    </location>
</feature>
<dbReference type="Pfam" id="PF06429">
    <property type="entry name" value="Flg_bbr_C"/>
    <property type="match status" value="1"/>
</dbReference>
<evidence type="ECO:0000259" key="9">
    <source>
        <dbReference type="Pfam" id="PF22638"/>
    </source>
</evidence>
<comment type="similarity">
    <text evidence="3">Belongs to the flagella basal body rod proteins family.</text>
</comment>
<evidence type="ECO:0000313" key="11">
    <source>
        <dbReference type="Proteomes" id="UP000626026"/>
    </source>
</evidence>
<gene>
    <name evidence="10" type="primary">flgK</name>
    <name evidence="10" type="ORF">IBL26_12985</name>
</gene>
<dbReference type="InterPro" id="IPR001444">
    <property type="entry name" value="Flag_bb_rod_N"/>
</dbReference>
<keyword evidence="11" id="KW-1185">Reference proteome</keyword>
<keyword evidence="5" id="KW-0964">Secreted</keyword>
<evidence type="ECO:0000256" key="6">
    <source>
        <dbReference type="ARBA" id="ARBA00023143"/>
    </source>
</evidence>
<reference evidence="10 11" key="1">
    <citation type="journal article" date="2013" name="Int. J. Syst. Evol. Microbiol.">
        <title>Roseomonas aerophila sp. nov., isolated from air.</title>
        <authorList>
            <person name="Kim S.J."/>
            <person name="Weon H.Y."/>
            <person name="Ahn J.H."/>
            <person name="Hong S.B."/>
            <person name="Seok S.J."/>
            <person name="Whang K.S."/>
            <person name="Kwon S.W."/>
        </authorList>
    </citation>
    <scope>NUCLEOTIDE SEQUENCE [LARGE SCALE GENOMIC DNA]</scope>
    <source>
        <strain evidence="10 11">NBRC 108923</strain>
    </source>
</reference>
<evidence type="ECO:0000259" key="7">
    <source>
        <dbReference type="Pfam" id="PF00460"/>
    </source>
</evidence>
<name>A0ABR7RMV9_9PROT</name>
<dbReference type="PANTHER" id="PTHR30033:SF1">
    <property type="entry name" value="FLAGELLAR HOOK-ASSOCIATED PROTEIN 1"/>
    <property type="match status" value="1"/>
</dbReference>
<evidence type="ECO:0000259" key="8">
    <source>
        <dbReference type="Pfam" id="PF06429"/>
    </source>
</evidence>
<dbReference type="RefSeq" id="WP_187784917.1">
    <property type="nucleotide sequence ID" value="NZ_JACTVA010000021.1"/>
</dbReference>
<keyword evidence="10" id="KW-0969">Cilium</keyword>
<dbReference type="Pfam" id="PF00460">
    <property type="entry name" value="Flg_bb_rod"/>
    <property type="match status" value="1"/>
</dbReference>
<evidence type="ECO:0000256" key="4">
    <source>
        <dbReference type="ARBA" id="ARBA00016244"/>
    </source>
</evidence>